<dbReference type="SUPFAM" id="SSF49464">
    <property type="entry name" value="Carboxypeptidase regulatory domain-like"/>
    <property type="match status" value="1"/>
</dbReference>
<dbReference type="Pfam" id="PF13715">
    <property type="entry name" value="CarbopepD_reg_2"/>
    <property type="match status" value="1"/>
</dbReference>
<evidence type="ECO:0000256" key="2">
    <source>
        <dbReference type="ARBA" id="ARBA00023136"/>
    </source>
</evidence>
<keyword evidence="6" id="KW-1185">Reference proteome</keyword>
<dbReference type="InterPro" id="IPR036942">
    <property type="entry name" value="Beta-barrel_TonB_sf"/>
</dbReference>
<dbReference type="Proteomes" id="UP000646484">
    <property type="component" value="Unassembled WGS sequence"/>
</dbReference>
<organism evidence="5 6">
    <name type="scientific">Butyricimonas hominis</name>
    <dbReference type="NCBI Taxonomy" id="2763032"/>
    <lineage>
        <taxon>Bacteria</taxon>
        <taxon>Pseudomonadati</taxon>
        <taxon>Bacteroidota</taxon>
        <taxon>Bacteroidia</taxon>
        <taxon>Bacteroidales</taxon>
        <taxon>Odoribacteraceae</taxon>
        <taxon>Butyricimonas</taxon>
    </lineage>
</organism>
<gene>
    <name evidence="5" type="ORF">H8S64_02905</name>
</gene>
<dbReference type="InterPro" id="IPR008969">
    <property type="entry name" value="CarboxyPept-like_regulatory"/>
</dbReference>
<keyword evidence="5" id="KW-0675">Receptor</keyword>
<dbReference type="InterPro" id="IPR000531">
    <property type="entry name" value="Beta-barrel_TonB"/>
</dbReference>
<proteinExistence type="predicted"/>
<reference evidence="5 6" key="1">
    <citation type="submission" date="2020-08" db="EMBL/GenBank/DDBJ databases">
        <title>Genome public.</title>
        <authorList>
            <person name="Liu C."/>
            <person name="Sun Q."/>
        </authorList>
    </citation>
    <scope>NUCLEOTIDE SEQUENCE [LARGE SCALE GENOMIC DNA]</scope>
    <source>
        <strain evidence="5 6">NSJ-56</strain>
    </source>
</reference>
<evidence type="ECO:0000313" key="5">
    <source>
        <dbReference type="EMBL" id="MBC5620042.1"/>
    </source>
</evidence>
<dbReference type="SUPFAM" id="SSF56935">
    <property type="entry name" value="Porins"/>
    <property type="match status" value="1"/>
</dbReference>
<dbReference type="Gene3D" id="2.40.170.20">
    <property type="entry name" value="TonB-dependent receptor, beta-barrel domain"/>
    <property type="match status" value="1"/>
</dbReference>
<comment type="subcellular location">
    <subcellularLocation>
        <location evidence="1">Cell outer membrane</location>
    </subcellularLocation>
</comment>
<dbReference type="Pfam" id="PF00593">
    <property type="entry name" value="TonB_dep_Rec_b-barrel"/>
    <property type="match status" value="1"/>
</dbReference>
<dbReference type="EMBL" id="JACOOH010000001">
    <property type="protein sequence ID" value="MBC5620042.1"/>
    <property type="molecule type" value="Genomic_DNA"/>
</dbReference>
<name>A0ABR7CWI3_9BACT</name>
<evidence type="ECO:0000259" key="4">
    <source>
        <dbReference type="Pfam" id="PF00593"/>
    </source>
</evidence>
<evidence type="ECO:0000313" key="6">
    <source>
        <dbReference type="Proteomes" id="UP000646484"/>
    </source>
</evidence>
<keyword evidence="3" id="KW-0998">Cell outer membrane</keyword>
<keyword evidence="2" id="KW-0472">Membrane</keyword>
<evidence type="ECO:0000256" key="3">
    <source>
        <dbReference type="ARBA" id="ARBA00023237"/>
    </source>
</evidence>
<protein>
    <submittedName>
        <fullName evidence="5">TonB-dependent receptor</fullName>
    </submittedName>
</protein>
<accession>A0ABR7CWI3</accession>
<feature type="domain" description="TonB-dependent receptor-like beta-barrel" evidence="4">
    <location>
        <begin position="327"/>
        <end position="708"/>
    </location>
</feature>
<comment type="caution">
    <text evidence="5">The sequence shown here is derived from an EMBL/GenBank/DDBJ whole genome shotgun (WGS) entry which is preliminary data.</text>
</comment>
<evidence type="ECO:0000256" key="1">
    <source>
        <dbReference type="ARBA" id="ARBA00004442"/>
    </source>
</evidence>
<sequence length="750" mass="85317">MVACMARWFIILFTLISFSLDAQTLVMGKVIANSGEPVSGVNIYCMENKNGTTTDSLGFFQLECTIPCTLEFSHVNYKSETYKLTKSDAPFVVTLRNKQNNLKEVVVRAVPASGRILSSIKNIERIPAILGEQDVLKYLATMPGIVTTNALNSGIYVRGGNSNENGFLINNMVIAYPDHLTGVLSTFDPYILGNSTLFKSGFPARYNSFLSSYINMRPDPGNKYKHEGEVTIGLVSSALKAKGPIVKNHTSFAVSARTSYLQHISKLYNRSMDNEQNPNYMPEYSFSDITASIDSRLSDKWKASAFGLFSIDHMKMKISEHVQYIFDWHTFSGNINASYTPNSKEQWDFQFGGKNTYSEGDAFGSIPMGGGNRHYALLGQISYNRKLSDKININTGSKFEYSRFETANKSNERENLLIKSSDRDFNLYEIYMDINYRLNHNFTLNIGGNYQYYHGDTRAHTFSPRAKICYTNNKTTLWADYAKTVQYLSLYPYFTVKTPIDIWYPLAKNTKPAICHQYSIGVNQEIGQTLSFYAGLFYKDMRNVKDFASDIQTEYSALTDNLIQGKGHAKGMEFDLTLNHHALYARANYTLSESKRKFAEINNGRSFFPPYDVKHNVVLNLSYEISPRFLLNTLWTFSSGVYTTFPKGMVVAQNITEIQTGENPVLIPVYTDRYNYKLPDNHRLDASLDYKFSGKKTFYKLSIGAYNVYNQSNPSFVYFQAETTRNLTKIIPKSKVMLPFIPYLSLRINW</sequence>